<evidence type="ECO:0000313" key="3">
    <source>
        <dbReference type="EMBL" id="KAF2667633.1"/>
    </source>
</evidence>
<sequence length="225" mass="24735">MLVLAKMGDIYTSIETIRPFFSKPPPIKHFDPAHFHLNHSLFNHHFIPPPSPITNHQKCQSKPAPKPLPPPRSRPPNPPALPPKAPPGATRRPRKTTVRATVAPSSTAGKRKRADDHAGCNAKIAKLEKAIEELLERVEALENAVAELSAEEEPVEPSEIVEEMFPETSLLHGTSDAPEGDETALPEEEETELLESLESSEPELPSGVRGPNATFLSYMEAVERH</sequence>
<reference evidence="3" key="1">
    <citation type="journal article" date="2020" name="Stud. Mycol.">
        <title>101 Dothideomycetes genomes: a test case for predicting lifestyles and emergence of pathogens.</title>
        <authorList>
            <person name="Haridas S."/>
            <person name="Albert R."/>
            <person name="Binder M."/>
            <person name="Bloem J."/>
            <person name="Labutti K."/>
            <person name="Salamov A."/>
            <person name="Andreopoulos B."/>
            <person name="Baker S."/>
            <person name="Barry K."/>
            <person name="Bills G."/>
            <person name="Bluhm B."/>
            <person name="Cannon C."/>
            <person name="Castanera R."/>
            <person name="Culley D."/>
            <person name="Daum C."/>
            <person name="Ezra D."/>
            <person name="Gonzalez J."/>
            <person name="Henrissat B."/>
            <person name="Kuo A."/>
            <person name="Liang C."/>
            <person name="Lipzen A."/>
            <person name="Lutzoni F."/>
            <person name="Magnuson J."/>
            <person name="Mondo S."/>
            <person name="Nolan M."/>
            <person name="Ohm R."/>
            <person name="Pangilinan J."/>
            <person name="Park H.-J."/>
            <person name="Ramirez L."/>
            <person name="Alfaro M."/>
            <person name="Sun H."/>
            <person name="Tritt A."/>
            <person name="Yoshinaga Y."/>
            <person name="Zwiers L.-H."/>
            <person name="Turgeon B."/>
            <person name="Goodwin S."/>
            <person name="Spatafora J."/>
            <person name="Crous P."/>
            <person name="Grigoriev I."/>
        </authorList>
    </citation>
    <scope>NUCLEOTIDE SEQUENCE</scope>
    <source>
        <strain evidence="3">CBS 115976</strain>
    </source>
</reference>
<evidence type="ECO:0000256" key="1">
    <source>
        <dbReference type="SAM" id="Coils"/>
    </source>
</evidence>
<proteinExistence type="predicted"/>
<feature type="compositionally biased region" description="Pro residues" evidence="2">
    <location>
        <begin position="64"/>
        <end position="86"/>
    </location>
</feature>
<dbReference type="EMBL" id="MU004237">
    <property type="protein sequence ID" value="KAF2667633.1"/>
    <property type="molecule type" value="Genomic_DNA"/>
</dbReference>
<dbReference type="Proteomes" id="UP000799302">
    <property type="component" value="Unassembled WGS sequence"/>
</dbReference>
<evidence type="ECO:0000313" key="4">
    <source>
        <dbReference type="Proteomes" id="UP000799302"/>
    </source>
</evidence>
<organism evidence="3 4">
    <name type="scientific">Microthyrium microscopicum</name>
    <dbReference type="NCBI Taxonomy" id="703497"/>
    <lineage>
        <taxon>Eukaryota</taxon>
        <taxon>Fungi</taxon>
        <taxon>Dikarya</taxon>
        <taxon>Ascomycota</taxon>
        <taxon>Pezizomycotina</taxon>
        <taxon>Dothideomycetes</taxon>
        <taxon>Dothideomycetes incertae sedis</taxon>
        <taxon>Microthyriales</taxon>
        <taxon>Microthyriaceae</taxon>
        <taxon>Microthyrium</taxon>
    </lineage>
</organism>
<evidence type="ECO:0000256" key="2">
    <source>
        <dbReference type="SAM" id="MobiDB-lite"/>
    </source>
</evidence>
<name>A0A6A6U8K8_9PEZI</name>
<feature type="region of interest" description="Disordered" evidence="2">
    <location>
        <begin position="170"/>
        <end position="212"/>
    </location>
</feature>
<dbReference type="AlphaFoldDB" id="A0A6A6U8K8"/>
<feature type="coiled-coil region" evidence="1">
    <location>
        <begin position="117"/>
        <end position="151"/>
    </location>
</feature>
<feature type="region of interest" description="Disordered" evidence="2">
    <location>
        <begin position="48"/>
        <end position="117"/>
    </location>
</feature>
<accession>A0A6A6U8K8</accession>
<feature type="compositionally biased region" description="Acidic residues" evidence="2">
    <location>
        <begin position="178"/>
        <end position="201"/>
    </location>
</feature>
<gene>
    <name evidence="3" type="ORF">BT63DRAFT_456933</name>
</gene>
<protein>
    <submittedName>
        <fullName evidence="3">Uncharacterized protein</fullName>
    </submittedName>
</protein>
<keyword evidence="4" id="KW-1185">Reference proteome</keyword>
<keyword evidence="1" id="KW-0175">Coiled coil</keyword>